<dbReference type="EMBL" id="JAUZQC010000020">
    <property type="protein sequence ID" value="KAK5853040.1"/>
    <property type="molecule type" value="Genomic_DNA"/>
</dbReference>
<reference evidence="2 3" key="2">
    <citation type="journal article" date="2023" name="Mol. Biol. Evol.">
        <title>Genomics of Secondarily Temperate Adaptation in the Only Non-Antarctic Icefish.</title>
        <authorList>
            <person name="Rivera-Colon A.G."/>
            <person name="Rayamajhi N."/>
            <person name="Minhas B.F."/>
            <person name="Madrigal G."/>
            <person name="Bilyk K.T."/>
            <person name="Yoon V."/>
            <person name="Hune M."/>
            <person name="Gregory S."/>
            <person name="Cheng C.H.C."/>
            <person name="Catchen J.M."/>
        </authorList>
    </citation>
    <scope>NUCLEOTIDE SEQUENCE [LARGE SCALE GENOMIC DNA]</scope>
    <source>
        <strain evidence="2">JMC-PN-2008</strain>
    </source>
</reference>
<keyword evidence="3" id="KW-1185">Reference proteome</keyword>
<evidence type="ECO:0000256" key="1">
    <source>
        <dbReference type="SAM" id="MobiDB-lite"/>
    </source>
</evidence>
<name>A0AAN7X0B3_ELEMC</name>
<feature type="compositionally biased region" description="Basic and acidic residues" evidence="1">
    <location>
        <begin position="78"/>
        <end position="88"/>
    </location>
</feature>
<feature type="compositionally biased region" description="Polar residues" evidence="1">
    <location>
        <begin position="54"/>
        <end position="63"/>
    </location>
</feature>
<feature type="compositionally biased region" description="Polar residues" evidence="1">
    <location>
        <begin position="37"/>
        <end position="47"/>
    </location>
</feature>
<reference evidence="2 3" key="1">
    <citation type="journal article" date="2023" name="Genes (Basel)">
        <title>Chromosome-Level Genome Assembly and Circadian Gene Repertoire of the Patagonia Blennie Eleginops maclovinus-The Closest Ancestral Proxy of Antarctic Cryonotothenioids.</title>
        <authorList>
            <person name="Cheng C.C."/>
            <person name="Rivera-Colon A.G."/>
            <person name="Minhas B.F."/>
            <person name="Wilson L."/>
            <person name="Rayamajhi N."/>
            <person name="Vargas-Chacoff L."/>
            <person name="Catchen J.M."/>
        </authorList>
    </citation>
    <scope>NUCLEOTIDE SEQUENCE [LARGE SCALE GENOMIC DNA]</scope>
    <source>
        <strain evidence="2">JMC-PN-2008</strain>
    </source>
</reference>
<organism evidence="2 3">
    <name type="scientific">Eleginops maclovinus</name>
    <name type="common">Patagonian blennie</name>
    <name type="synonym">Eleginus maclovinus</name>
    <dbReference type="NCBI Taxonomy" id="56733"/>
    <lineage>
        <taxon>Eukaryota</taxon>
        <taxon>Metazoa</taxon>
        <taxon>Chordata</taxon>
        <taxon>Craniata</taxon>
        <taxon>Vertebrata</taxon>
        <taxon>Euteleostomi</taxon>
        <taxon>Actinopterygii</taxon>
        <taxon>Neopterygii</taxon>
        <taxon>Teleostei</taxon>
        <taxon>Neoteleostei</taxon>
        <taxon>Acanthomorphata</taxon>
        <taxon>Eupercaria</taxon>
        <taxon>Perciformes</taxon>
        <taxon>Notothenioidei</taxon>
        <taxon>Eleginopidae</taxon>
        <taxon>Eleginops</taxon>
    </lineage>
</organism>
<sequence>MAEEARRKKQLLLAKMREIDRQELGTQDAMFAEPIPSESNKATSNHASPRLPEQRNSSISNLTEPEESAGFRAGGGDSGRKDQARRGELPQQEWEGEHCGLKSPGTTWHSGAMRLHSGIQLLEVLPATLPVHRNRTGTQR</sequence>
<evidence type="ECO:0000313" key="3">
    <source>
        <dbReference type="Proteomes" id="UP001346869"/>
    </source>
</evidence>
<protein>
    <submittedName>
        <fullName evidence="2">Uncharacterized protein</fullName>
    </submittedName>
</protein>
<gene>
    <name evidence="2" type="ORF">PBY51_006862</name>
</gene>
<comment type="caution">
    <text evidence="2">The sequence shown here is derived from an EMBL/GenBank/DDBJ whole genome shotgun (WGS) entry which is preliminary data.</text>
</comment>
<dbReference type="Proteomes" id="UP001346869">
    <property type="component" value="Unassembled WGS sequence"/>
</dbReference>
<dbReference type="AlphaFoldDB" id="A0AAN7X0B3"/>
<accession>A0AAN7X0B3</accession>
<evidence type="ECO:0000313" key="2">
    <source>
        <dbReference type="EMBL" id="KAK5853040.1"/>
    </source>
</evidence>
<proteinExistence type="predicted"/>
<feature type="region of interest" description="Disordered" evidence="1">
    <location>
        <begin position="17"/>
        <end position="111"/>
    </location>
</feature>